<dbReference type="RefSeq" id="WP_095687676.1">
    <property type="nucleotide sequence ID" value="NZ_CP016779.1"/>
</dbReference>
<keyword evidence="1" id="KW-1133">Transmembrane helix</keyword>
<feature type="transmembrane region" description="Helical" evidence="1">
    <location>
        <begin position="139"/>
        <end position="158"/>
    </location>
</feature>
<dbReference type="Gene3D" id="1.20.1280.290">
    <property type="match status" value="2"/>
</dbReference>
<dbReference type="OrthoDB" id="5189492at2"/>
<evidence type="ECO:0000313" key="3">
    <source>
        <dbReference type="Proteomes" id="UP000217210"/>
    </source>
</evidence>
<dbReference type="EMBL" id="CP016779">
    <property type="protein sequence ID" value="ASY23386.1"/>
    <property type="molecule type" value="Genomic_DNA"/>
</dbReference>
<dbReference type="AlphaFoldDB" id="A0A249L336"/>
<gene>
    <name evidence="2" type="ORF">B1sIIB91_00310</name>
</gene>
<accession>A0A249L336</accession>
<name>A0A249L336_9ACTN</name>
<dbReference type="KEGG" id="nab:B1sIIB91_00310"/>
<keyword evidence="3" id="KW-1185">Reference proteome</keyword>
<dbReference type="Proteomes" id="UP000217210">
    <property type="component" value="Chromosome"/>
</dbReference>
<evidence type="ECO:0000313" key="2">
    <source>
        <dbReference type="EMBL" id="ASY23386.1"/>
    </source>
</evidence>
<feature type="transmembrane region" description="Helical" evidence="1">
    <location>
        <begin position="61"/>
        <end position="81"/>
    </location>
</feature>
<reference evidence="2 3" key="1">
    <citation type="submission" date="2016-07" db="EMBL/GenBank/DDBJ databases">
        <title>High microdiversification within the ubiquitous acI lineage of Actinobacteria.</title>
        <authorList>
            <person name="Neuenschwander S.M."/>
            <person name="Salcher M."/>
            <person name="Ghai R."/>
            <person name="Pernthaler J."/>
        </authorList>
    </citation>
    <scope>NUCLEOTIDE SEQUENCE [LARGE SCALE GENOMIC DNA]</scope>
    <source>
        <strain evidence="2">MMS-IIB-91</strain>
    </source>
</reference>
<feature type="transmembrane region" description="Helical" evidence="1">
    <location>
        <begin position="6"/>
        <end position="24"/>
    </location>
</feature>
<keyword evidence="1" id="KW-0812">Transmembrane</keyword>
<sequence>MISAEVVGFIAGGIGIFFGLPQALRVRKLGHGRGVSLISWTLQFAVAASWATYGFDSKSPSIMFTNLVALLVNASVIMAILKNNVKSISLLIIYAAIWATLILVLPSAAVSTLLVALNFAQSPQVVKSFHNIRVGKDSAVSITALSVSCFSILIWILYGFMADDSLIKVSALVALSINSLIIALELIGKRKRALDFA</sequence>
<feature type="transmembrane region" description="Helical" evidence="1">
    <location>
        <begin position="165"/>
        <end position="187"/>
    </location>
</feature>
<organism evidence="2 3">
    <name type="scientific">Candidatus Nanopelagicus abundans</name>
    <dbReference type="NCBI Taxonomy" id="1884916"/>
    <lineage>
        <taxon>Bacteria</taxon>
        <taxon>Bacillati</taxon>
        <taxon>Actinomycetota</taxon>
        <taxon>Actinomycetes</taxon>
        <taxon>Candidatus Nanopelagicales</taxon>
        <taxon>Candidatus Nanopelagicaceae</taxon>
        <taxon>Candidatus Nanopelagicus</taxon>
    </lineage>
</organism>
<evidence type="ECO:0008006" key="4">
    <source>
        <dbReference type="Google" id="ProtNLM"/>
    </source>
</evidence>
<proteinExistence type="predicted"/>
<keyword evidence="1" id="KW-0472">Membrane</keyword>
<feature type="transmembrane region" description="Helical" evidence="1">
    <location>
        <begin position="93"/>
        <end position="119"/>
    </location>
</feature>
<evidence type="ECO:0000256" key="1">
    <source>
        <dbReference type="SAM" id="Phobius"/>
    </source>
</evidence>
<protein>
    <recommendedName>
        <fullName evidence="4">MtN3 and saliva related transmembrane protein</fullName>
    </recommendedName>
</protein>
<feature type="transmembrane region" description="Helical" evidence="1">
    <location>
        <begin position="36"/>
        <end position="55"/>
    </location>
</feature>